<keyword evidence="8" id="KW-0378">Hydrolase</keyword>
<reference evidence="20" key="3">
    <citation type="submission" date="2025-09" db="UniProtKB">
        <authorList>
            <consortium name="Ensembl"/>
        </authorList>
    </citation>
    <scope>IDENTIFICATION</scope>
</reference>
<dbReference type="GO" id="GO:0016787">
    <property type="term" value="F:hydrolase activity"/>
    <property type="evidence" value="ECO:0007669"/>
    <property type="project" value="UniProtKB-KW"/>
</dbReference>
<evidence type="ECO:0000256" key="13">
    <source>
        <dbReference type="ARBA" id="ARBA00023204"/>
    </source>
</evidence>
<dbReference type="GO" id="GO:0000781">
    <property type="term" value="C:chromosome, telomeric region"/>
    <property type="evidence" value="ECO:0007669"/>
    <property type="project" value="UniProtKB-SubCell"/>
</dbReference>
<evidence type="ECO:0000256" key="2">
    <source>
        <dbReference type="ARBA" id="ARBA00004574"/>
    </source>
</evidence>
<evidence type="ECO:0000256" key="8">
    <source>
        <dbReference type="ARBA" id="ARBA00022801"/>
    </source>
</evidence>
<evidence type="ECO:0000313" key="21">
    <source>
        <dbReference type="Proteomes" id="UP000008225"/>
    </source>
</evidence>
<evidence type="ECO:0000256" key="19">
    <source>
        <dbReference type="SAM" id="MobiDB-lite"/>
    </source>
</evidence>
<dbReference type="EC" id="3.6.4.12" evidence="4"/>
<feature type="region of interest" description="Disordered" evidence="19">
    <location>
        <begin position="1"/>
        <end position="165"/>
    </location>
</feature>
<evidence type="ECO:0000256" key="11">
    <source>
        <dbReference type="ARBA" id="ARBA00022895"/>
    </source>
</evidence>
<evidence type="ECO:0000256" key="7">
    <source>
        <dbReference type="ARBA" id="ARBA00022763"/>
    </source>
</evidence>
<dbReference type="GO" id="GO:0006281">
    <property type="term" value="P:DNA repair"/>
    <property type="evidence" value="ECO:0007669"/>
    <property type="project" value="UniProtKB-KW"/>
</dbReference>
<reference evidence="20 21" key="1">
    <citation type="submission" date="2009-03" db="EMBL/GenBank/DDBJ databases">
        <authorList>
            <person name="Warren W."/>
            <person name="Ye L."/>
            <person name="Minx P."/>
            <person name="Worley K."/>
            <person name="Gibbs R."/>
            <person name="Wilson R.K."/>
        </authorList>
    </citation>
    <scope>NUCLEOTIDE SEQUENCE [LARGE SCALE GENOMIC DNA]</scope>
</reference>
<keyword evidence="7" id="KW-0227">DNA damage</keyword>
<evidence type="ECO:0000256" key="4">
    <source>
        <dbReference type="ARBA" id="ARBA00012551"/>
    </source>
</evidence>
<feature type="compositionally biased region" description="Acidic residues" evidence="19">
    <location>
        <begin position="92"/>
        <end position="108"/>
    </location>
</feature>
<comment type="subunit">
    <text evidence="17">Interacts with DAXX to form the chromatin remodeling complex ATRX:DAXX. Probably binds EZH2. Binds annexin V in a calcium and phosphatidylcholine/phosphatidylserine-dependent manner. Interacts directly with CBX5 via the PxVxL motif. Interacts with RAD50, MRE11 and NBN; indicative for an association with the MRN complex. Interacts with histone MACROH2A1. Interacts with histone H3 peptides methylated at 'Lys-10' with preferences H3K9me3 &gt; H3K9me2 &gt; H3K9me1. Interacts with histone H3 peptides unmethylated at 'Lys-5' (H3K4me0). Interacts with MECP2, SMC1 and SMC3. Interacts with SETDB1, TRIM28 and ZNF274.</text>
</comment>
<feature type="compositionally biased region" description="Basic and acidic residues" evidence="19">
    <location>
        <begin position="17"/>
        <end position="27"/>
    </location>
</feature>
<dbReference type="GeneTree" id="ENSGT00830000129461"/>
<evidence type="ECO:0000256" key="12">
    <source>
        <dbReference type="ARBA" id="ARBA00023125"/>
    </source>
</evidence>
<organism evidence="20 21">
    <name type="scientific">Callithrix jacchus</name>
    <name type="common">White-tufted-ear marmoset</name>
    <name type="synonym">Simia Jacchus</name>
    <dbReference type="NCBI Taxonomy" id="9483"/>
    <lineage>
        <taxon>Eukaryota</taxon>
        <taxon>Metazoa</taxon>
        <taxon>Chordata</taxon>
        <taxon>Craniata</taxon>
        <taxon>Vertebrata</taxon>
        <taxon>Euteleostomi</taxon>
        <taxon>Mammalia</taxon>
        <taxon>Eutheria</taxon>
        <taxon>Euarchontoglires</taxon>
        <taxon>Primates</taxon>
        <taxon>Haplorrhini</taxon>
        <taxon>Platyrrhini</taxon>
        <taxon>Cebidae</taxon>
        <taxon>Callitrichinae</taxon>
        <taxon>Callithrix</taxon>
        <taxon>Callithrix</taxon>
    </lineage>
</organism>
<evidence type="ECO:0000256" key="18">
    <source>
        <dbReference type="ARBA" id="ARBA00047995"/>
    </source>
</evidence>
<keyword evidence="9" id="KW-0347">Helicase</keyword>
<evidence type="ECO:0000256" key="5">
    <source>
        <dbReference type="ARBA" id="ARBA00016932"/>
    </source>
</evidence>
<keyword evidence="14" id="KW-0539">Nucleus</keyword>
<protein>
    <recommendedName>
        <fullName evidence="5">Transcriptional regulator ATRX</fullName>
        <ecNumber evidence="4">3.6.4.12</ecNumber>
    </recommendedName>
    <alternativeName>
        <fullName evidence="15">ATP-dependent helicase ATRX</fullName>
    </alternativeName>
    <alternativeName>
        <fullName evidence="16">X-linked nuclear protein</fullName>
    </alternativeName>
</protein>
<evidence type="ECO:0000256" key="10">
    <source>
        <dbReference type="ARBA" id="ARBA00022840"/>
    </source>
</evidence>
<keyword evidence="10" id="KW-0067">ATP-binding</keyword>
<proteinExistence type="inferred from homology"/>
<evidence type="ECO:0000256" key="17">
    <source>
        <dbReference type="ARBA" id="ARBA00046653"/>
    </source>
</evidence>
<keyword evidence="21" id="KW-1185">Reference proteome</keyword>
<evidence type="ECO:0000313" key="20">
    <source>
        <dbReference type="Ensembl" id="ENSCJAP00000082681.1"/>
    </source>
</evidence>
<dbReference type="GO" id="GO:0031490">
    <property type="term" value="F:chromatin DNA binding"/>
    <property type="evidence" value="ECO:0007669"/>
    <property type="project" value="TreeGrafter"/>
</dbReference>
<evidence type="ECO:0000256" key="6">
    <source>
        <dbReference type="ARBA" id="ARBA00022741"/>
    </source>
</evidence>
<name>A0A8I3WKW6_CALJA</name>
<keyword evidence="6" id="KW-0547">Nucleotide-binding</keyword>
<dbReference type="PANTHER" id="PTHR46357">
    <property type="entry name" value="TRANSCRIPTIONAL REGULATOR ATRX"/>
    <property type="match status" value="1"/>
</dbReference>
<evidence type="ECO:0000256" key="16">
    <source>
        <dbReference type="ARBA" id="ARBA00043074"/>
    </source>
</evidence>
<evidence type="ECO:0000256" key="14">
    <source>
        <dbReference type="ARBA" id="ARBA00023242"/>
    </source>
</evidence>
<dbReference type="AlphaFoldDB" id="A0A8I3WKW6"/>
<dbReference type="GO" id="GO:0003678">
    <property type="term" value="F:DNA helicase activity"/>
    <property type="evidence" value="ECO:0007669"/>
    <property type="project" value="UniProtKB-EC"/>
</dbReference>
<dbReference type="GO" id="GO:0005634">
    <property type="term" value="C:nucleus"/>
    <property type="evidence" value="ECO:0007669"/>
    <property type="project" value="UniProtKB-SubCell"/>
</dbReference>
<dbReference type="InterPro" id="IPR052131">
    <property type="entry name" value="ATRX_domain-containing"/>
</dbReference>
<keyword evidence="11" id="KW-0779">Telomere</keyword>
<comment type="catalytic activity">
    <reaction evidence="18">
        <text>ATP + H2O = ADP + phosphate + H(+)</text>
        <dbReference type="Rhea" id="RHEA:13065"/>
        <dbReference type="ChEBI" id="CHEBI:15377"/>
        <dbReference type="ChEBI" id="CHEBI:15378"/>
        <dbReference type="ChEBI" id="CHEBI:30616"/>
        <dbReference type="ChEBI" id="CHEBI:43474"/>
        <dbReference type="ChEBI" id="CHEBI:456216"/>
        <dbReference type="EC" id="3.6.4.12"/>
    </reaction>
</comment>
<dbReference type="OMA" id="GQTHTGF"/>
<evidence type="ECO:0000256" key="15">
    <source>
        <dbReference type="ARBA" id="ARBA00031106"/>
    </source>
</evidence>
<feature type="compositionally biased region" description="Basic and acidic residues" evidence="19">
    <location>
        <begin position="58"/>
        <end position="72"/>
    </location>
</feature>
<dbReference type="GO" id="GO:0031297">
    <property type="term" value="P:replication fork processing"/>
    <property type="evidence" value="ECO:0007669"/>
    <property type="project" value="TreeGrafter"/>
</dbReference>
<evidence type="ECO:0000256" key="1">
    <source>
        <dbReference type="ARBA" id="ARBA00004123"/>
    </source>
</evidence>
<dbReference type="PANTHER" id="PTHR46357:SF1">
    <property type="entry name" value="TRANSCRIPTIONAL REGULATOR ATRX"/>
    <property type="match status" value="1"/>
</dbReference>
<dbReference type="GO" id="GO:0005721">
    <property type="term" value="C:pericentric heterochromatin"/>
    <property type="evidence" value="ECO:0007669"/>
    <property type="project" value="TreeGrafter"/>
</dbReference>
<keyword evidence="13" id="KW-0234">DNA repair</keyword>
<dbReference type="Proteomes" id="UP000008225">
    <property type="component" value="Chromosome X"/>
</dbReference>
<comment type="subcellular location">
    <subcellularLocation>
        <location evidence="2">Chromosome</location>
        <location evidence="2">Telomere</location>
    </subcellularLocation>
    <subcellularLocation>
        <location evidence="1">Nucleus</location>
    </subcellularLocation>
</comment>
<feature type="compositionally biased region" description="Polar residues" evidence="19">
    <location>
        <begin position="40"/>
        <end position="57"/>
    </location>
</feature>
<keyword evidence="11" id="KW-0158">Chromosome</keyword>
<dbReference type="GO" id="GO:0006338">
    <property type="term" value="P:chromatin remodeling"/>
    <property type="evidence" value="ECO:0007669"/>
    <property type="project" value="TreeGrafter"/>
</dbReference>
<dbReference type="GO" id="GO:0005524">
    <property type="term" value="F:ATP binding"/>
    <property type="evidence" value="ECO:0007669"/>
    <property type="project" value="UniProtKB-KW"/>
</dbReference>
<dbReference type="Ensembl" id="ENSCJAT00000125517.1">
    <property type="protein sequence ID" value="ENSCJAP00000082681.1"/>
    <property type="gene ID" value="ENSCJAG00000072662.1"/>
</dbReference>
<comment type="similarity">
    <text evidence="3">Belongs to the SNF2/RAD54 helicase family.</text>
</comment>
<keyword evidence="12" id="KW-0238">DNA-binding</keyword>
<feature type="compositionally biased region" description="Basic and acidic residues" evidence="19">
    <location>
        <begin position="135"/>
        <end position="158"/>
    </location>
</feature>
<sequence length="165" mass="18339">MTAEPMSESKLNTLVQKLHDFLAHSSEESEETSSPPRLAMNQNTDKISGSGSNSDMMENSKEEGTSSSEKSRSSGSSRSKRKPSIVTKYVESDDEKPLDDETVNEDASNENSENDITMQSLPKGTVIVQPEPVLNEDKDDFKGPEFRSRSKMKTENLKKRGGKYK</sequence>
<reference evidence="20" key="2">
    <citation type="submission" date="2025-08" db="UniProtKB">
        <authorList>
            <consortium name="Ensembl"/>
        </authorList>
    </citation>
    <scope>IDENTIFICATION</scope>
</reference>
<accession>A0A8I3WKW6</accession>
<evidence type="ECO:0000256" key="9">
    <source>
        <dbReference type="ARBA" id="ARBA00022806"/>
    </source>
</evidence>
<evidence type="ECO:0000256" key="3">
    <source>
        <dbReference type="ARBA" id="ARBA00007025"/>
    </source>
</evidence>